<gene>
    <name evidence="1" type="ORF">CVV64_10545</name>
</gene>
<comment type="caution">
    <text evidence="1">The sequence shown here is derived from an EMBL/GenBank/DDBJ whole genome shotgun (WGS) entry which is preliminary data.</text>
</comment>
<protein>
    <submittedName>
        <fullName evidence="1">Uncharacterized protein</fullName>
    </submittedName>
</protein>
<dbReference type="EMBL" id="PGXC01000007">
    <property type="protein sequence ID" value="PKK90159.1"/>
    <property type="molecule type" value="Genomic_DNA"/>
</dbReference>
<accession>A0A2N1PPA1</accession>
<dbReference type="AlphaFoldDB" id="A0A2N1PPA1"/>
<reference evidence="1 2" key="1">
    <citation type="journal article" date="2017" name="ISME J.">
        <title>Potential for microbial H2 and metal transformations associated with novel bacteria and archaea in deep terrestrial subsurface sediments.</title>
        <authorList>
            <person name="Hernsdorf A.W."/>
            <person name="Amano Y."/>
            <person name="Miyakawa K."/>
            <person name="Ise K."/>
            <person name="Suzuki Y."/>
            <person name="Anantharaman K."/>
            <person name="Probst A."/>
            <person name="Burstein D."/>
            <person name="Thomas B.C."/>
            <person name="Banfield J.F."/>
        </authorList>
    </citation>
    <scope>NUCLEOTIDE SEQUENCE [LARGE SCALE GENOMIC DNA]</scope>
    <source>
        <strain evidence="1">HGW-Wallbacteria-1</strain>
    </source>
</reference>
<name>A0A2N1PPA1_9BACT</name>
<evidence type="ECO:0000313" key="1">
    <source>
        <dbReference type="EMBL" id="PKK90159.1"/>
    </source>
</evidence>
<dbReference type="Proteomes" id="UP000233256">
    <property type="component" value="Unassembled WGS sequence"/>
</dbReference>
<sequence length="77" mass="8564">MLILTRFFSGSDHIVSSDKFEVYDHIALRTAEETVSSQDLLGADASSLTAEAFHESISFLESCLTHLSDEYATTIYE</sequence>
<organism evidence="1 2">
    <name type="scientific">Candidatus Wallbacteria bacterium HGW-Wallbacteria-1</name>
    <dbReference type="NCBI Taxonomy" id="2013854"/>
    <lineage>
        <taxon>Bacteria</taxon>
        <taxon>Candidatus Walliibacteriota</taxon>
    </lineage>
</organism>
<proteinExistence type="predicted"/>
<evidence type="ECO:0000313" key="2">
    <source>
        <dbReference type="Proteomes" id="UP000233256"/>
    </source>
</evidence>